<comment type="function">
    <text evidence="10">Part of a membrane-bound complex that couples electron transfer with translocation of ions across the membrane.</text>
</comment>
<evidence type="ECO:0000256" key="10">
    <source>
        <dbReference type="HAMAP-Rule" id="MF_00462"/>
    </source>
</evidence>
<evidence type="ECO:0000256" key="9">
    <source>
        <dbReference type="ARBA" id="ARBA00023136"/>
    </source>
</evidence>
<dbReference type="HAMAP" id="MF_00462">
    <property type="entry name" value="RsxD_RnfD"/>
    <property type="match status" value="1"/>
</dbReference>
<keyword evidence="4 10" id="KW-0288">FMN</keyword>
<comment type="cofactor">
    <cofactor evidence="10">
        <name>FMN</name>
        <dbReference type="ChEBI" id="CHEBI:58210"/>
    </cofactor>
</comment>
<reference evidence="11 12" key="1">
    <citation type="journal article" date="2020" name="Microorganisms">
        <title>Osmotic Adaptation and Compatible Solute Biosynthesis of Phototrophic Bacteria as Revealed from Genome Analyses.</title>
        <authorList>
            <person name="Imhoff J.F."/>
            <person name="Rahn T."/>
            <person name="Kunzel S."/>
            <person name="Keller A."/>
            <person name="Neulinger S.C."/>
        </authorList>
    </citation>
    <scope>NUCLEOTIDE SEQUENCE [LARGE SCALE GENOMIC DNA]</scope>
    <source>
        <strain evidence="11 12">DSM 15116</strain>
    </source>
</reference>
<organism evidence="11 12">
    <name type="scientific">Halorhodospira neutriphila</name>
    <dbReference type="NCBI Taxonomy" id="168379"/>
    <lineage>
        <taxon>Bacteria</taxon>
        <taxon>Pseudomonadati</taxon>
        <taxon>Pseudomonadota</taxon>
        <taxon>Gammaproteobacteria</taxon>
        <taxon>Chromatiales</taxon>
        <taxon>Ectothiorhodospiraceae</taxon>
        <taxon>Halorhodospira</taxon>
    </lineage>
</organism>
<comment type="subunit">
    <text evidence="10">The complex is composed of six subunits: RnfA, RnfB, RnfC, RnfD, RnfE and RnfG.</text>
</comment>
<keyword evidence="2 10" id="KW-0597">Phosphoprotein</keyword>
<keyword evidence="7 10" id="KW-0249">Electron transport</keyword>
<keyword evidence="5 10" id="KW-0812">Transmembrane</keyword>
<keyword evidence="1 10" id="KW-0813">Transport</keyword>
<dbReference type="Pfam" id="PF03116">
    <property type="entry name" value="NQR2_RnfD_RnfE"/>
    <property type="match status" value="1"/>
</dbReference>
<feature type="transmembrane region" description="Helical" evidence="10">
    <location>
        <begin position="96"/>
        <end position="119"/>
    </location>
</feature>
<evidence type="ECO:0000256" key="5">
    <source>
        <dbReference type="ARBA" id="ARBA00022692"/>
    </source>
</evidence>
<evidence type="ECO:0000256" key="8">
    <source>
        <dbReference type="ARBA" id="ARBA00022989"/>
    </source>
</evidence>
<accession>A0ABS1E5W8</accession>
<dbReference type="Proteomes" id="UP000738126">
    <property type="component" value="Unassembled WGS sequence"/>
</dbReference>
<keyword evidence="3 10" id="KW-0285">Flavoprotein</keyword>
<keyword evidence="10" id="KW-1003">Cell membrane</keyword>
<comment type="similarity">
    <text evidence="10">Belongs to the NqrB/RnfD family.</text>
</comment>
<protein>
    <recommendedName>
        <fullName evidence="10">Ion-translocating oxidoreductase complex subunit D</fullName>
        <ecNumber evidence="10">7.-.-.-</ecNumber>
    </recommendedName>
    <alternativeName>
        <fullName evidence="10">Rnf electron transport complex subunit D</fullName>
    </alternativeName>
</protein>
<dbReference type="EC" id="7.-.-.-" evidence="10"/>
<feature type="transmembrane region" description="Helical" evidence="10">
    <location>
        <begin position="23"/>
        <end position="40"/>
    </location>
</feature>
<evidence type="ECO:0000256" key="3">
    <source>
        <dbReference type="ARBA" id="ARBA00022630"/>
    </source>
</evidence>
<dbReference type="NCBIfam" id="TIGR01946">
    <property type="entry name" value="rnfD"/>
    <property type="match status" value="1"/>
</dbReference>
<dbReference type="EMBL" id="NRSH01000048">
    <property type="protein sequence ID" value="MBK1726522.1"/>
    <property type="molecule type" value="Genomic_DNA"/>
</dbReference>
<evidence type="ECO:0000256" key="1">
    <source>
        <dbReference type="ARBA" id="ARBA00022448"/>
    </source>
</evidence>
<name>A0ABS1E5W8_9GAMM</name>
<keyword evidence="8 10" id="KW-1133">Transmembrane helix</keyword>
<dbReference type="InterPro" id="IPR004338">
    <property type="entry name" value="NqrB/RnfD"/>
</dbReference>
<dbReference type="PANTHER" id="PTHR30578:SF0">
    <property type="entry name" value="ION-TRANSLOCATING OXIDOREDUCTASE COMPLEX SUBUNIT D"/>
    <property type="match status" value="1"/>
</dbReference>
<evidence type="ECO:0000313" key="11">
    <source>
        <dbReference type="EMBL" id="MBK1726522.1"/>
    </source>
</evidence>
<evidence type="ECO:0000313" key="12">
    <source>
        <dbReference type="Proteomes" id="UP000738126"/>
    </source>
</evidence>
<evidence type="ECO:0000256" key="2">
    <source>
        <dbReference type="ARBA" id="ARBA00022553"/>
    </source>
</evidence>
<evidence type="ECO:0000256" key="4">
    <source>
        <dbReference type="ARBA" id="ARBA00022643"/>
    </source>
</evidence>
<feature type="transmembrane region" description="Helical" evidence="10">
    <location>
        <begin position="252"/>
        <end position="272"/>
    </location>
</feature>
<dbReference type="PANTHER" id="PTHR30578">
    <property type="entry name" value="ELECTRON TRANSPORT COMPLEX PROTEIN RNFD"/>
    <property type="match status" value="1"/>
</dbReference>
<gene>
    <name evidence="10" type="primary">rnfD</name>
    <name evidence="11" type="ORF">CKO13_05695</name>
</gene>
<dbReference type="InterPro" id="IPR011303">
    <property type="entry name" value="RnfD_bac"/>
</dbReference>
<evidence type="ECO:0000256" key="6">
    <source>
        <dbReference type="ARBA" id="ARBA00022967"/>
    </source>
</evidence>
<feature type="transmembrane region" description="Helical" evidence="10">
    <location>
        <begin position="228"/>
        <end position="246"/>
    </location>
</feature>
<dbReference type="RefSeq" id="WP_200257762.1">
    <property type="nucleotide sequence ID" value="NZ_NRSH01000048.1"/>
</dbReference>
<comment type="caution">
    <text evidence="11">The sequence shown here is derived from an EMBL/GenBank/DDBJ whole genome shotgun (WGS) entry which is preliminary data.</text>
</comment>
<proteinExistence type="inferred from homology"/>
<keyword evidence="6 10" id="KW-1278">Translocase</keyword>
<keyword evidence="10" id="KW-0997">Cell inner membrane</keyword>
<feature type="transmembrane region" description="Helical" evidence="10">
    <location>
        <begin position="284"/>
        <end position="302"/>
    </location>
</feature>
<feature type="modified residue" description="FMN phosphoryl threonine" evidence="10">
    <location>
        <position position="177"/>
    </location>
</feature>
<comment type="subcellular location">
    <subcellularLocation>
        <location evidence="10">Cell inner membrane</location>
        <topology evidence="10">Multi-pass membrane protein</topology>
    </subcellularLocation>
</comment>
<comment type="caution">
    <text evidence="10">Lacks conserved residue(s) required for the propagation of feature annotation.</text>
</comment>
<keyword evidence="9 10" id="KW-0472">Membrane</keyword>
<sequence length="339" mass="35595">MTPPRIEIKSSPHIKRAGSVEQIMRTVVVALLPVCAFSVYHFGLSALALMATTTLACVLTEQLFNRLSGRGSTLGDYSTVITGLLLALTLPPGFPLWMAAVTGFVGVALGKALFGGLGFNPFNPALIGRAFAAAAFPQAISTWTEAGHPARFTELLPSTLTAPFTTPAPVDAYTAATPLGQWKFQGAELQAWELFTGMTPGSAGETSALLILLCGLFMVARGAMNWRIPAAILASAFLTAAAFYAADPGHFPTPWAVLFSGGLMLGAVFMASDMVGSPVTPAGVWLYGLLIGFLAIIIRFFGGQPEGVMYAILLGNAASPLIEQITQPRPYGKRKGRGA</sequence>
<keyword evidence="12" id="KW-1185">Reference proteome</keyword>
<evidence type="ECO:0000256" key="7">
    <source>
        <dbReference type="ARBA" id="ARBA00022982"/>
    </source>
</evidence>